<organism evidence="5 6">
    <name type="scientific">Mesorhizobium australicum</name>
    <dbReference type="NCBI Taxonomy" id="536018"/>
    <lineage>
        <taxon>Bacteria</taxon>
        <taxon>Pseudomonadati</taxon>
        <taxon>Pseudomonadota</taxon>
        <taxon>Alphaproteobacteria</taxon>
        <taxon>Hyphomicrobiales</taxon>
        <taxon>Phyllobacteriaceae</taxon>
        <taxon>Mesorhizobium</taxon>
    </lineage>
</organism>
<dbReference type="InterPro" id="IPR010982">
    <property type="entry name" value="Lambda_DNA-bd_dom_sf"/>
</dbReference>
<evidence type="ECO:0000256" key="3">
    <source>
        <dbReference type="ARBA" id="ARBA00023163"/>
    </source>
</evidence>
<dbReference type="Gene3D" id="1.10.260.40">
    <property type="entry name" value="lambda repressor-like DNA-binding domains"/>
    <property type="match status" value="1"/>
</dbReference>
<dbReference type="GO" id="GO:0003700">
    <property type="term" value="F:DNA-binding transcription factor activity"/>
    <property type="evidence" value="ECO:0007669"/>
    <property type="project" value="TreeGrafter"/>
</dbReference>
<dbReference type="InterPro" id="IPR028082">
    <property type="entry name" value="Peripla_BP_I"/>
</dbReference>
<proteinExistence type="predicted"/>
<evidence type="ECO:0000256" key="1">
    <source>
        <dbReference type="ARBA" id="ARBA00023015"/>
    </source>
</evidence>
<dbReference type="GO" id="GO:0000976">
    <property type="term" value="F:transcription cis-regulatory region binding"/>
    <property type="evidence" value="ECO:0007669"/>
    <property type="project" value="TreeGrafter"/>
</dbReference>
<accession>A0A1X7NIS0</accession>
<keyword evidence="3" id="KW-0804">Transcription</keyword>
<dbReference type="Pfam" id="PF00356">
    <property type="entry name" value="LacI"/>
    <property type="match status" value="1"/>
</dbReference>
<evidence type="ECO:0000313" key="6">
    <source>
        <dbReference type="Proteomes" id="UP000193083"/>
    </source>
</evidence>
<dbReference type="CDD" id="cd01392">
    <property type="entry name" value="HTH_LacI"/>
    <property type="match status" value="1"/>
</dbReference>
<gene>
    <name evidence="5" type="ORF">SAMN02982922_1864</name>
</gene>
<protein>
    <submittedName>
        <fullName evidence="5">Transcriptional regulator, LacI family</fullName>
    </submittedName>
</protein>
<reference evidence="5 6" key="1">
    <citation type="submission" date="2017-04" db="EMBL/GenBank/DDBJ databases">
        <authorList>
            <person name="Afonso C.L."/>
            <person name="Miller P.J."/>
            <person name="Scott M.A."/>
            <person name="Spackman E."/>
            <person name="Goraichik I."/>
            <person name="Dimitrov K.M."/>
            <person name="Suarez D.L."/>
            <person name="Swayne D.E."/>
        </authorList>
    </citation>
    <scope>NUCLEOTIDE SEQUENCE [LARGE SCALE GENOMIC DNA]</scope>
    <source>
        <strain evidence="5 6">B5P</strain>
    </source>
</reference>
<keyword evidence="1" id="KW-0805">Transcription regulation</keyword>
<dbReference type="PANTHER" id="PTHR30146:SF109">
    <property type="entry name" value="HTH-TYPE TRANSCRIPTIONAL REGULATOR GALS"/>
    <property type="match status" value="1"/>
</dbReference>
<evidence type="ECO:0000313" key="5">
    <source>
        <dbReference type="EMBL" id="SMH37091.1"/>
    </source>
</evidence>
<dbReference type="CDD" id="cd06278">
    <property type="entry name" value="PBP1_LacI-like"/>
    <property type="match status" value="1"/>
</dbReference>
<dbReference type="OrthoDB" id="9772505at2"/>
<dbReference type="InterPro" id="IPR046335">
    <property type="entry name" value="LacI/GalR-like_sensor"/>
</dbReference>
<dbReference type="Gene3D" id="3.40.50.2300">
    <property type="match status" value="2"/>
</dbReference>
<dbReference type="SUPFAM" id="SSF47413">
    <property type="entry name" value="lambda repressor-like DNA-binding domains"/>
    <property type="match status" value="1"/>
</dbReference>
<dbReference type="Proteomes" id="UP000193083">
    <property type="component" value="Unassembled WGS sequence"/>
</dbReference>
<dbReference type="EMBL" id="FXBL01000004">
    <property type="protein sequence ID" value="SMH37091.1"/>
    <property type="molecule type" value="Genomic_DNA"/>
</dbReference>
<evidence type="ECO:0000259" key="4">
    <source>
        <dbReference type="PROSITE" id="PS50932"/>
    </source>
</evidence>
<name>A0A1X7NIS0_9HYPH</name>
<sequence length="356" mass="37597">MSSSAEISSAPARGFVSAQQVAERAGVSRSAVSRAFTPGASIAEETREKVMRAAGELGYQVNDLARGLLANRSRLVGLVVTKPEVGFRAHLVAALTRILIRRGNIPFLINTGSSEQEVQAAQTALFGYRAEATIILSGSPPSSFVELARQNGQPLVVIGRSEPDCDHVAIDNAGTARQAAALFVGQGLRRLGLAGSASGTPTIAERERVFVDEARRLGARVVVARGGDSDYAGGGEAARILFDRPDRPQAVFCVNDLIALGLLDTVRGRFGLRVPDDVAVIGFDDIPEASWGAYDLTTFRQDPDEIAASAVAHLDRRLAYPDAPPSTAFLGAPLIVRGTTLTGRASRPSPQLEQSS</sequence>
<dbReference type="AlphaFoldDB" id="A0A1X7NIS0"/>
<keyword evidence="2" id="KW-0238">DNA-binding</keyword>
<feature type="domain" description="HTH lacI-type" evidence="4">
    <location>
        <begin position="16"/>
        <end position="70"/>
    </location>
</feature>
<dbReference type="RefSeq" id="WP_085463909.1">
    <property type="nucleotide sequence ID" value="NZ_FXBL01000004.1"/>
</dbReference>
<evidence type="ECO:0000256" key="2">
    <source>
        <dbReference type="ARBA" id="ARBA00023125"/>
    </source>
</evidence>
<dbReference type="PANTHER" id="PTHR30146">
    <property type="entry name" value="LACI-RELATED TRANSCRIPTIONAL REPRESSOR"/>
    <property type="match status" value="1"/>
</dbReference>
<dbReference type="SUPFAM" id="SSF53822">
    <property type="entry name" value="Periplasmic binding protein-like I"/>
    <property type="match status" value="1"/>
</dbReference>
<dbReference type="SMART" id="SM00354">
    <property type="entry name" value="HTH_LACI"/>
    <property type="match status" value="1"/>
</dbReference>
<dbReference type="PROSITE" id="PS50932">
    <property type="entry name" value="HTH_LACI_2"/>
    <property type="match status" value="1"/>
</dbReference>
<keyword evidence="6" id="KW-1185">Reference proteome</keyword>
<dbReference type="InterPro" id="IPR000843">
    <property type="entry name" value="HTH_LacI"/>
</dbReference>
<dbReference type="Pfam" id="PF13377">
    <property type="entry name" value="Peripla_BP_3"/>
    <property type="match status" value="1"/>
</dbReference>